<reference evidence="1" key="1">
    <citation type="journal article" date="2014" name="Front. Microbiol.">
        <title>High frequency of phylogenetically diverse reductive dehalogenase-homologous genes in deep subseafloor sedimentary metagenomes.</title>
        <authorList>
            <person name="Kawai M."/>
            <person name="Futagami T."/>
            <person name="Toyoda A."/>
            <person name="Takaki Y."/>
            <person name="Nishi S."/>
            <person name="Hori S."/>
            <person name="Arai W."/>
            <person name="Tsubouchi T."/>
            <person name="Morono Y."/>
            <person name="Uchiyama I."/>
            <person name="Ito T."/>
            <person name="Fujiyama A."/>
            <person name="Inagaki F."/>
            <person name="Takami H."/>
        </authorList>
    </citation>
    <scope>NUCLEOTIDE SEQUENCE</scope>
    <source>
        <strain evidence="1">Expedition CK06-06</strain>
    </source>
</reference>
<dbReference type="EMBL" id="BARU01049562">
    <property type="protein sequence ID" value="GAH94385.1"/>
    <property type="molecule type" value="Genomic_DNA"/>
</dbReference>
<evidence type="ECO:0000313" key="1">
    <source>
        <dbReference type="EMBL" id="GAH94385.1"/>
    </source>
</evidence>
<name>X1KLB4_9ZZZZ</name>
<dbReference type="AlphaFoldDB" id="X1KLB4"/>
<protein>
    <submittedName>
        <fullName evidence="1">Uncharacterized protein</fullName>
    </submittedName>
</protein>
<proteinExistence type="predicted"/>
<sequence length="42" mass="5105">QRIDFRREEGYGWEIFGKELPYTPVEIDAMFGDKIEKEARFH</sequence>
<feature type="non-terminal residue" evidence="1">
    <location>
        <position position="1"/>
    </location>
</feature>
<accession>X1KLB4</accession>
<gene>
    <name evidence="1" type="ORF">S03H2_72875</name>
</gene>
<feature type="non-terminal residue" evidence="1">
    <location>
        <position position="42"/>
    </location>
</feature>
<organism evidence="1">
    <name type="scientific">marine sediment metagenome</name>
    <dbReference type="NCBI Taxonomy" id="412755"/>
    <lineage>
        <taxon>unclassified sequences</taxon>
        <taxon>metagenomes</taxon>
        <taxon>ecological metagenomes</taxon>
    </lineage>
</organism>
<comment type="caution">
    <text evidence="1">The sequence shown here is derived from an EMBL/GenBank/DDBJ whole genome shotgun (WGS) entry which is preliminary data.</text>
</comment>